<sequence length="632" mass="71333">MRKSLNLAFIIMICFWNIHLFISLLPQNSLRQSPSKGISEENSKYIELNVTEGNIPEIVWQPIENSPDYKLSKERSTIITNGTSIVEYDLIRKIETITHRRDIEIIGTDKNSSINKQIKGVPLSTTGEIKGPQTSTIFPPDDRQRITNTDEYPWGSISKLYITAADDTTWMGSGAIIDEFHVLTAGHNVYLHDNGGWASSVEVVPGMDGTYEPFGSAMVTDMRSYTGWTQDEMDEHDWAVLTLDTKMGDYTGWLGLQTANPSHSIYTGTVYTAGYPGDLDYGEKMYYTSGSGDSADEYNHWFWLDSAPGQSGSPVWTYDGSNRYIMSILAYSYENVTYPNFGTRINQDKFDQISIWLNEDSSNPLPDLRDRGVEYSGFSPYQLSLESSNIDIFNDIENIGFTPVGTFEVSFYLSTDSTVSTNDFLLGTDVITSLDVDSYTESTWSGPLPTSIQDGNYYVGWIIDPSNIIDEFNENNNKQIIETEMVLVDKTSPSSSIFYTPKSGTNKIDKNTEFSLSAIDTYGGSGVNITYYQIDNRGMREYLEEFTLAQYDLGIHKIYYYSVDNLQNIEKVNIEVVIKIDLSDSEIALRIGTVMGVVVLEIAVYLFVVKYYLGIRSLTKFNIMRRSEDYSN</sequence>
<dbReference type="InterPro" id="IPR013783">
    <property type="entry name" value="Ig-like_fold"/>
</dbReference>
<dbReference type="InterPro" id="IPR043504">
    <property type="entry name" value="Peptidase_S1_PA_chymotrypsin"/>
</dbReference>
<dbReference type="InterPro" id="IPR050966">
    <property type="entry name" value="Glutamyl_endopeptidase"/>
</dbReference>
<keyword evidence="7" id="KW-1133">Transmembrane helix</keyword>
<feature type="domain" description="CARDB" evidence="9">
    <location>
        <begin position="386"/>
        <end position="478"/>
    </location>
</feature>
<name>A0A0F9I612_9ZZZZ</name>
<dbReference type="PRINTS" id="PR00839">
    <property type="entry name" value="V8PROTEASE"/>
</dbReference>
<keyword evidence="4" id="KW-0378">Hydrolase</keyword>
<evidence type="ECO:0000313" key="10">
    <source>
        <dbReference type="EMBL" id="KKM23031.1"/>
    </source>
</evidence>
<dbReference type="NCBIfam" id="NF047446">
    <property type="entry name" value="barrel_OmpL47"/>
    <property type="match status" value="1"/>
</dbReference>
<evidence type="ECO:0000259" key="8">
    <source>
        <dbReference type="Pfam" id="PF00089"/>
    </source>
</evidence>
<dbReference type="Gene3D" id="2.60.40.10">
    <property type="entry name" value="Immunoglobulins"/>
    <property type="match status" value="1"/>
</dbReference>
<reference evidence="10" key="1">
    <citation type="journal article" date="2015" name="Nature">
        <title>Complex archaea that bridge the gap between prokaryotes and eukaryotes.</title>
        <authorList>
            <person name="Spang A."/>
            <person name="Saw J.H."/>
            <person name="Jorgensen S.L."/>
            <person name="Zaremba-Niedzwiedzka K."/>
            <person name="Martijn J."/>
            <person name="Lind A.E."/>
            <person name="van Eijk R."/>
            <person name="Schleper C."/>
            <person name="Guy L."/>
            <person name="Ettema T.J."/>
        </authorList>
    </citation>
    <scope>NUCLEOTIDE SEQUENCE</scope>
</reference>
<feature type="domain" description="Peptidase S1" evidence="8">
    <location>
        <begin position="162"/>
        <end position="346"/>
    </location>
</feature>
<dbReference type="InterPro" id="IPR011635">
    <property type="entry name" value="CARDB"/>
</dbReference>
<evidence type="ECO:0000256" key="7">
    <source>
        <dbReference type="SAM" id="Phobius"/>
    </source>
</evidence>
<dbReference type="Gene3D" id="3.30.1920.20">
    <property type="match status" value="1"/>
</dbReference>
<evidence type="ECO:0000259" key="9">
    <source>
        <dbReference type="Pfam" id="PF07705"/>
    </source>
</evidence>
<protein>
    <submittedName>
        <fullName evidence="10">Uncharacterized protein</fullName>
    </submittedName>
</protein>
<dbReference type="InterPro" id="IPR001254">
    <property type="entry name" value="Trypsin_dom"/>
</dbReference>
<keyword evidence="5" id="KW-0720">Serine protease</keyword>
<dbReference type="Pfam" id="PF07705">
    <property type="entry name" value="CARDB"/>
    <property type="match status" value="1"/>
</dbReference>
<evidence type="ECO:0000256" key="3">
    <source>
        <dbReference type="ARBA" id="ARBA00022729"/>
    </source>
</evidence>
<dbReference type="Pfam" id="PF00089">
    <property type="entry name" value="Trypsin"/>
    <property type="match status" value="1"/>
</dbReference>
<dbReference type="GO" id="GO:0006508">
    <property type="term" value="P:proteolysis"/>
    <property type="evidence" value="ECO:0007669"/>
    <property type="project" value="UniProtKB-KW"/>
</dbReference>
<evidence type="ECO:0000256" key="2">
    <source>
        <dbReference type="ARBA" id="ARBA00022670"/>
    </source>
</evidence>
<feature type="transmembrane region" description="Helical" evidence="7">
    <location>
        <begin position="587"/>
        <end position="613"/>
    </location>
</feature>
<keyword evidence="2" id="KW-0645">Protease</keyword>
<evidence type="ECO:0000256" key="6">
    <source>
        <dbReference type="SAM" id="MobiDB-lite"/>
    </source>
</evidence>
<keyword evidence="7" id="KW-0812">Transmembrane</keyword>
<dbReference type="EMBL" id="LAZR01013210">
    <property type="protein sequence ID" value="KKM23031.1"/>
    <property type="molecule type" value="Genomic_DNA"/>
</dbReference>
<feature type="compositionally biased region" description="Polar residues" evidence="6">
    <location>
        <begin position="123"/>
        <end position="137"/>
    </location>
</feature>
<evidence type="ECO:0000256" key="5">
    <source>
        <dbReference type="ARBA" id="ARBA00022825"/>
    </source>
</evidence>
<keyword evidence="3" id="KW-0732">Signal</keyword>
<accession>A0A0F9I612</accession>
<evidence type="ECO:0000256" key="4">
    <source>
        <dbReference type="ARBA" id="ARBA00022801"/>
    </source>
</evidence>
<dbReference type="InterPro" id="IPR058094">
    <property type="entry name" value="Ig-like_OmpL47-like"/>
</dbReference>
<dbReference type="Gene3D" id="2.40.10.10">
    <property type="entry name" value="Trypsin-like serine proteases"/>
    <property type="match status" value="2"/>
</dbReference>
<dbReference type="InterPro" id="IPR008256">
    <property type="entry name" value="Peptidase_S1B"/>
</dbReference>
<feature type="transmembrane region" description="Helical" evidence="7">
    <location>
        <begin position="7"/>
        <end position="25"/>
    </location>
</feature>
<feature type="region of interest" description="Disordered" evidence="6">
    <location>
        <begin position="123"/>
        <end position="144"/>
    </location>
</feature>
<dbReference type="AlphaFoldDB" id="A0A0F9I612"/>
<proteinExistence type="inferred from homology"/>
<comment type="caution">
    <text evidence="10">The sequence shown here is derived from an EMBL/GenBank/DDBJ whole genome shotgun (WGS) entry which is preliminary data.</text>
</comment>
<keyword evidence="7" id="KW-0472">Membrane</keyword>
<evidence type="ECO:0000256" key="1">
    <source>
        <dbReference type="ARBA" id="ARBA00008764"/>
    </source>
</evidence>
<organism evidence="10">
    <name type="scientific">marine sediment metagenome</name>
    <dbReference type="NCBI Taxonomy" id="412755"/>
    <lineage>
        <taxon>unclassified sequences</taxon>
        <taxon>metagenomes</taxon>
        <taxon>ecological metagenomes</taxon>
    </lineage>
</organism>
<dbReference type="PANTHER" id="PTHR15462:SF8">
    <property type="entry name" value="SERINE PROTEASE"/>
    <property type="match status" value="1"/>
</dbReference>
<dbReference type="PANTHER" id="PTHR15462">
    <property type="entry name" value="SERINE PROTEASE"/>
    <property type="match status" value="1"/>
</dbReference>
<dbReference type="SUPFAM" id="SSF50494">
    <property type="entry name" value="Trypsin-like serine proteases"/>
    <property type="match status" value="1"/>
</dbReference>
<dbReference type="InterPro" id="IPR009003">
    <property type="entry name" value="Peptidase_S1_PA"/>
</dbReference>
<dbReference type="GO" id="GO:0008236">
    <property type="term" value="F:serine-type peptidase activity"/>
    <property type="evidence" value="ECO:0007669"/>
    <property type="project" value="UniProtKB-KW"/>
</dbReference>
<gene>
    <name evidence="10" type="ORF">LCGC14_1619310</name>
</gene>
<comment type="similarity">
    <text evidence="1">Belongs to the peptidase S1B family.</text>
</comment>